<keyword evidence="4" id="KW-0175">Coiled coil</keyword>
<dbReference type="SUPFAM" id="SSF58104">
    <property type="entry name" value="Methyl-accepting chemotaxis protein (MCP) signaling domain"/>
    <property type="match status" value="1"/>
</dbReference>
<comment type="similarity">
    <text evidence="2">Belongs to the methyl-accepting chemotaxis (MCP) protein family.</text>
</comment>
<dbReference type="InterPro" id="IPR003660">
    <property type="entry name" value="HAMP_dom"/>
</dbReference>
<feature type="coiled-coil region" evidence="4">
    <location>
        <begin position="157"/>
        <end position="184"/>
    </location>
</feature>
<evidence type="ECO:0000259" key="6">
    <source>
        <dbReference type="PROSITE" id="PS50111"/>
    </source>
</evidence>
<dbReference type="InterPro" id="IPR004089">
    <property type="entry name" value="MCPsignal_dom"/>
</dbReference>
<organism evidence="8 9">
    <name type="scientific">Desulfitobacterium metallireducens DSM 15288</name>
    <dbReference type="NCBI Taxonomy" id="871968"/>
    <lineage>
        <taxon>Bacteria</taxon>
        <taxon>Bacillati</taxon>
        <taxon>Bacillota</taxon>
        <taxon>Clostridia</taxon>
        <taxon>Eubacteriales</taxon>
        <taxon>Desulfitobacteriaceae</taxon>
        <taxon>Desulfitobacterium</taxon>
    </lineage>
</organism>
<dbReference type="InterPro" id="IPR024478">
    <property type="entry name" value="HlyB_4HB_MCP"/>
</dbReference>
<feature type="transmembrane region" description="Helical" evidence="5">
    <location>
        <begin position="196"/>
        <end position="218"/>
    </location>
</feature>
<proteinExistence type="inferred from homology"/>
<feature type="transmembrane region" description="Helical" evidence="5">
    <location>
        <begin position="14"/>
        <end position="32"/>
    </location>
</feature>
<evidence type="ECO:0000256" key="1">
    <source>
        <dbReference type="ARBA" id="ARBA00023224"/>
    </source>
</evidence>
<dbReference type="SMART" id="SM00304">
    <property type="entry name" value="HAMP"/>
    <property type="match status" value="2"/>
</dbReference>
<evidence type="ECO:0008006" key="10">
    <source>
        <dbReference type="Google" id="ProtNLM"/>
    </source>
</evidence>
<reference evidence="8 9" key="1">
    <citation type="submission" date="2013-12" db="EMBL/GenBank/DDBJ databases">
        <authorList>
            <consortium name="DOE Joint Genome Institute"/>
            <person name="Smidt H."/>
            <person name="Huntemann M."/>
            <person name="Han J."/>
            <person name="Chen A."/>
            <person name="Kyrpides N."/>
            <person name="Mavromatis K."/>
            <person name="Markowitz V."/>
            <person name="Palaniappan K."/>
            <person name="Ivanova N."/>
            <person name="Schaumberg A."/>
            <person name="Pati A."/>
            <person name="Liolios K."/>
            <person name="Nordberg H.P."/>
            <person name="Cantor M.N."/>
            <person name="Hua S.X."/>
            <person name="Woyke T."/>
        </authorList>
    </citation>
    <scope>NUCLEOTIDE SEQUENCE [LARGE SCALE GENOMIC DNA]</scope>
    <source>
        <strain evidence="9">DSM 15288</strain>
    </source>
</reference>
<evidence type="ECO:0000313" key="9">
    <source>
        <dbReference type="Proteomes" id="UP000010847"/>
    </source>
</evidence>
<dbReference type="GO" id="GO:0016020">
    <property type="term" value="C:membrane"/>
    <property type="evidence" value="ECO:0007669"/>
    <property type="project" value="InterPro"/>
</dbReference>
<evidence type="ECO:0000256" key="2">
    <source>
        <dbReference type="ARBA" id="ARBA00029447"/>
    </source>
</evidence>
<protein>
    <recommendedName>
        <fullName evidence="10">Methyl-accepting chemotaxis protein</fullName>
    </recommendedName>
</protein>
<dbReference type="SMART" id="SM00283">
    <property type="entry name" value="MA"/>
    <property type="match status" value="1"/>
</dbReference>
<dbReference type="Pfam" id="PF00015">
    <property type="entry name" value="MCPsignal"/>
    <property type="match status" value="1"/>
</dbReference>
<dbReference type="Proteomes" id="UP000010847">
    <property type="component" value="Chromosome"/>
</dbReference>
<dbReference type="CDD" id="cd06225">
    <property type="entry name" value="HAMP"/>
    <property type="match status" value="1"/>
</dbReference>
<dbReference type="Pfam" id="PF12729">
    <property type="entry name" value="4HB_MCP_1"/>
    <property type="match status" value="1"/>
</dbReference>
<keyword evidence="5" id="KW-1133">Transmembrane helix</keyword>
<dbReference type="RefSeq" id="WP_006715921.1">
    <property type="nucleotide sequence ID" value="NZ_CP007032.1"/>
</dbReference>
<dbReference type="GO" id="GO:0007165">
    <property type="term" value="P:signal transduction"/>
    <property type="evidence" value="ECO:0007669"/>
    <property type="project" value="UniProtKB-KW"/>
</dbReference>
<dbReference type="Gene3D" id="1.10.287.950">
    <property type="entry name" value="Methyl-accepting chemotaxis protein"/>
    <property type="match status" value="1"/>
</dbReference>
<gene>
    <name evidence="8" type="ORF">DESME_12980</name>
</gene>
<dbReference type="eggNOG" id="COG0840">
    <property type="taxonomic scope" value="Bacteria"/>
</dbReference>
<keyword evidence="5" id="KW-0472">Membrane</keyword>
<dbReference type="KEGG" id="dmt:DESME_12980"/>
<sequence length="574" mass="62799">MKFLNNITWKLKLITGYIIVSFLVGLVGYFGINDMQTINTDGSLIYTDNLKPIVTLNQISTTIRDITSVTQYLATTQDRTEQQSARQQIETLKAQNLKYEQDFEKTDIPLLADEEKANYTAYKKDITDYWSHQDQVIQLMDAGKYAEAEQVLHDSVIKADDKALENLSILANKAENEAQNRSDNNQKVYSSSRNTMLGIIGFSVLLALAIGLFLAFSLSRRLSQIVQFSEAFGQGNLTQELTLQGRDEVGQLGTALSQAVEKVRELLVAIRDSSQTVSAHSEETSATMEEMSATMQMIQQSTEQIAQGTEELSASSEEVGASSLEMETFTQQLNKKANEGQQNALAIKERASAVKIKGTQAVNEATAIFQEKEVKVHEALEQSKVVEEIKVMAETIGGIAEQTNLLSLNASIEAARAGEAGRGFAVVADEVRKLAEQSQAAVSNIHKVINDVQNAFNNLMVNTQDLLTFIKTKVAPDYGAFVETGNQYEEDANFVTGISKELADATLSMQEIISQIGSAIQNVSATAQETAASSEEITSSITQTTTAFEQVTQSAQGQAELATQLSELVAKFKV</sequence>
<dbReference type="Pfam" id="PF00672">
    <property type="entry name" value="HAMP"/>
    <property type="match status" value="1"/>
</dbReference>
<keyword evidence="5" id="KW-0812">Transmembrane</keyword>
<dbReference type="PROSITE" id="PS50111">
    <property type="entry name" value="CHEMOTAXIS_TRANSDUC_2"/>
    <property type="match status" value="1"/>
</dbReference>
<evidence type="ECO:0000313" key="8">
    <source>
        <dbReference type="EMBL" id="AHF08660.1"/>
    </source>
</evidence>
<name>W0ECT8_9FIRM</name>
<evidence type="ECO:0000256" key="4">
    <source>
        <dbReference type="SAM" id="Coils"/>
    </source>
</evidence>
<dbReference type="EMBL" id="CP007032">
    <property type="protein sequence ID" value="AHF08660.1"/>
    <property type="molecule type" value="Genomic_DNA"/>
</dbReference>
<evidence type="ECO:0000256" key="5">
    <source>
        <dbReference type="SAM" id="Phobius"/>
    </source>
</evidence>
<dbReference type="PANTHER" id="PTHR32089:SF112">
    <property type="entry name" value="LYSOZYME-LIKE PROTEIN-RELATED"/>
    <property type="match status" value="1"/>
</dbReference>
<accession>W0ECT8</accession>
<dbReference type="STRING" id="871968.DESME_12980"/>
<dbReference type="HOGENOM" id="CLU_000445_107_27_9"/>
<feature type="domain" description="HAMP" evidence="7">
    <location>
        <begin position="216"/>
        <end position="268"/>
    </location>
</feature>
<evidence type="ECO:0000256" key="3">
    <source>
        <dbReference type="PROSITE-ProRule" id="PRU00284"/>
    </source>
</evidence>
<keyword evidence="9" id="KW-1185">Reference proteome</keyword>
<dbReference type="OrthoDB" id="5392220at2"/>
<dbReference type="PROSITE" id="PS50885">
    <property type="entry name" value="HAMP"/>
    <property type="match status" value="1"/>
</dbReference>
<evidence type="ECO:0000259" key="7">
    <source>
        <dbReference type="PROSITE" id="PS50885"/>
    </source>
</evidence>
<feature type="domain" description="Methyl-accepting transducer" evidence="6">
    <location>
        <begin position="273"/>
        <end position="538"/>
    </location>
</feature>
<dbReference type="PANTHER" id="PTHR32089">
    <property type="entry name" value="METHYL-ACCEPTING CHEMOTAXIS PROTEIN MCPB"/>
    <property type="match status" value="1"/>
</dbReference>
<dbReference type="AlphaFoldDB" id="W0ECT8"/>
<keyword evidence="1 3" id="KW-0807">Transducer</keyword>